<dbReference type="Proteomes" id="UP000245626">
    <property type="component" value="Unassembled WGS sequence"/>
</dbReference>
<keyword evidence="2" id="KW-1185">Reference proteome</keyword>
<gene>
    <name evidence="1" type="ORF">IE53DRAFT_369839</name>
</gene>
<evidence type="ECO:0000313" key="2">
    <source>
        <dbReference type="Proteomes" id="UP000245626"/>
    </source>
</evidence>
<reference evidence="1 2" key="1">
    <citation type="journal article" date="2018" name="Mol. Biol. Evol.">
        <title>Broad Genomic Sampling Reveals a Smut Pathogenic Ancestry of the Fungal Clade Ustilaginomycotina.</title>
        <authorList>
            <person name="Kijpornyongpan T."/>
            <person name="Mondo S.J."/>
            <person name="Barry K."/>
            <person name="Sandor L."/>
            <person name="Lee J."/>
            <person name="Lipzen A."/>
            <person name="Pangilinan J."/>
            <person name="LaButti K."/>
            <person name="Hainaut M."/>
            <person name="Henrissat B."/>
            <person name="Grigoriev I.V."/>
            <person name="Spatafora J.W."/>
            <person name="Aime M.C."/>
        </authorList>
    </citation>
    <scope>NUCLEOTIDE SEQUENCE [LARGE SCALE GENOMIC DNA]</scope>
    <source>
        <strain evidence="1 2">SA 807</strain>
    </source>
</reference>
<evidence type="ECO:0000313" key="1">
    <source>
        <dbReference type="EMBL" id="PWN49349.1"/>
    </source>
</evidence>
<proteinExistence type="predicted"/>
<protein>
    <submittedName>
        <fullName evidence="1">Uncharacterized protein</fullName>
    </submittedName>
</protein>
<dbReference type="EMBL" id="KZ820063">
    <property type="protein sequence ID" value="PWN49349.1"/>
    <property type="molecule type" value="Genomic_DNA"/>
</dbReference>
<sequence length="998" mass="109604">MQAHAPQPAHHMAPYPPKIDGNTAPYGHTPSGSASGPAYVATNGSTRIQSHPYPTAPYSQQSQHPLPPITLEDPPRPSAEMSQSEPQAQTSSSSRYRRVRPDTEEIKRVGRSHYTELLSFLRSHLAKVEQTGPRSNAREKLTRLSKQQFTELSTDVYDELMRRQNNAKSGSTTPFLAVRDEFHPKRNQARQKLATLPKNRFKDLASDVFFELERRFPELKEEFRPEAMAREREREAREREGLARKEAIGQPQPSTSDHIIPAKSTLVEEDIAVPYSRGQSGAKNSIASPQQGERSLSPVRDSTGSNGMNGIHDNRSTMYSQASSVGTGFFNGYANSVTTASPNLGRSSGFESGTSALAIEKMRSDYEFRIATLQQRIASFEGQGSDSKEQAGRMSEVEERNKLLERQVKELENELVETRERHDESLQGLREDGRRHQDLHDSKHRELQNTLKQLEDLRLDHQNLLSRTSGSESSSALKEKLETLQDEYSQQEELVQELKGEVGSLLEELRQLSARNDEMMAEKDSDLAIIKDLNNQISSYKRKYENAKTELRNLKATSQLYVQPPKADDFIPASDKGVIADVNLTAFQSSIDELLAAARSKTPSNVLLSMKTVVLATTLVTDDVAKYEQAPGNMAELSPEDHEQLQALKSKCSATLNNLMTACRNHASSHGLSPVSLLDAAASHVSATIVDFVKLLKVRKASKVEADQFEANFHQNGTGLKPLHISAQNTTLSRDGNGSGSYSPITATSFGGSLNPISASDDRFSPRIRQSPNMGRYSPVGYRPDITRKDSVGEGSWRARTSVSSSSSAAVVPSVPALPNSAGDGNGQRREGGDNSSSSSSSIQGFNQRSNTLDSIHTHGSSNSGFAERSTLDETGEENWAELRNYIEVQTEAIVHSIQALLSAIREGAQGVQLNENLTQITTIVSSIVAISKGNLPDKSRSDGERILNELTDNCERLSEMQSHPTFDKSTKSAMASASYGVAKGLKALNGLLNDAEL</sequence>
<organism evidence="1 2">
    <name type="scientific">Violaceomyces palustris</name>
    <dbReference type="NCBI Taxonomy" id="1673888"/>
    <lineage>
        <taxon>Eukaryota</taxon>
        <taxon>Fungi</taxon>
        <taxon>Dikarya</taxon>
        <taxon>Basidiomycota</taxon>
        <taxon>Ustilaginomycotina</taxon>
        <taxon>Ustilaginomycetes</taxon>
        <taxon>Violaceomycetales</taxon>
        <taxon>Violaceomycetaceae</taxon>
        <taxon>Violaceomyces</taxon>
    </lineage>
</organism>
<accession>A0ACD0NU46</accession>
<name>A0ACD0NU46_9BASI</name>